<organism evidence="2 3">
    <name type="scientific">Rotaria magnacalcarata</name>
    <dbReference type="NCBI Taxonomy" id="392030"/>
    <lineage>
        <taxon>Eukaryota</taxon>
        <taxon>Metazoa</taxon>
        <taxon>Spiralia</taxon>
        <taxon>Gnathifera</taxon>
        <taxon>Rotifera</taxon>
        <taxon>Eurotatoria</taxon>
        <taxon>Bdelloidea</taxon>
        <taxon>Philodinida</taxon>
        <taxon>Philodinidae</taxon>
        <taxon>Rotaria</taxon>
    </lineage>
</organism>
<protein>
    <recommendedName>
        <fullName evidence="1">Helitron helicase-like domain-containing protein</fullName>
    </recommendedName>
</protein>
<gene>
    <name evidence="2" type="ORF">OVN521_LOCUS36911</name>
</gene>
<keyword evidence="3" id="KW-1185">Reference proteome</keyword>
<evidence type="ECO:0000313" key="3">
    <source>
        <dbReference type="Proteomes" id="UP000663866"/>
    </source>
</evidence>
<proteinExistence type="predicted"/>
<feature type="non-terminal residue" evidence="2">
    <location>
        <position position="405"/>
    </location>
</feature>
<reference evidence="2" key="1">
    <citation type="submission" date="2021-02" db="EMBL/GenBank/DDBJ databases">
        <authorList>
            <person name="Nowell W R."/>
        </authorList>
    </citation>
    <scope>NUCLEOTIDE SEQUENCE</scope>
</reference>
<dbReference type="AlphaFoldDB" id="A0A820RB66"/>
<dbReference type="Proteomes" id="UP000663866">
    <property type="component" value="Unassembled WGS sequence"/>
</dbReference>
<feature type="domain" description="Helitron helicase-like" evidence="1">
    <location>
        <begin position="115"/>
        <end position="274"/>
    </location>
</feature>
<evidence type="ECO:0000259" key="1">
    <source>
        <dbReference type="Pfam" id="PF14214"/>
    </source>
</evidence>
<name>A0A820RB66_9BILA</name>
<sequence length="405" mass="46930">MFRCRKEDVAAIRIIDSYAYNNCTTSAPIILDSNEDFFGPSRTLKAGDNPIWKIEAGMEECTFPWIYPTGEGGELDMKRPISLKLRDYCKLRLMCADKRWQGDSIWIFRAMNLIQRDDLCTAVNCHAKKQFNKDRLCYNIYPSIGKAIRGTAAFWSVPRKILRSMYATLSKPNIFLSVNLQDDVEFLTHIDPTRFGNVNEPNYEVIDSLSDDDYLQLVNENSALVSRMCHRRMLAFEKFISDKKHPFFIDYIVTNYFFKIEFQRGGLPHLHTLLWLDNFPSVDTIEGRQKITEFIDKFLDTSLPDQQTDPEGYKLSRRIVPYNLQFLKTFRCNHDIQVVTDPWASAEYLFSYVAKDAHMEKNLIYQMSNCTCSSLTEAKTLLLKTGNAVLSHRQVGKVEASWTVL</sequence>
<dbReference type="Pfam" id="PF14214">
    <property type="entry name" value="Helitron_like_N"/>
    <property type="match status" value="1"/>
</dbReference>
<accession>A0A820RB66</accession>
<evidence type="ECO:0000313" key="2">
    <source>
        <dbReference type="EMBL" id="CAF4434423.1"/>
    </source>
</evidence>
<dbReference type="EMBL" id="CAJOBG010044212">
    <property type="protein sequence ID" value="CAF4434423.1"/>
    <property type="molecule type" value="Genomic_DNA"/>
</dbReference>
<feature type="non-terminal residue" evidence="2">
    <location>
        <position position="1"/>
    </location>
</feature>
<comment type="caution">
    <text evidence="2">The sequence shown here is derived from an EMBL/GenBank/DDBJ whole genome shotgun (WGS) entry which is preliminary data.</text>
</comment>
<dbReference type="InterPro" id="IPR025476">
    <property type="entry name" value="Helitron_helicase-like"/>
</dbReference>